<dbReference type="PANTHER" id="PTHR43657">
    <property type="entry name" value="TRYPTOPHAN RNA-BINDING ATTENUATOR PROTEIN-LIKE PROTEIN"/>
    <property type="match status" value="1"/>
</dbReference>
<dbReference type="Pfam" id="PF01987">
    <property type="entry name" value="AIM24"/>
    <property type="match status" value="1"/>
</dbReference>
<organism evidence="1 2">
    <name type="scientific">Methylocaldum marinum</name>
    <dbReference type="NCBI Taxonomy" id="1432792"/>
    <lineage>
        <taxon>Bacteria</taxon>
        <taxon>Pseudomonadati</taxon>
        <taxon>Pseudomonadota</taxon>
        <taxon>Gammaproteobacteria</taxon>
        <taxon>Methylococcales</taxon>
        <taxon>Methylococcaceae</taxon>
        <taxon>Methylocaldum</taxon>
    </lineage>
</organism>
<dbReference type="PANTHER" id="PTHR43657:SF1">
    <property type="entry name" value="ALTERED INHERITANCE OF MITOCHONDRIA PROTEIN 24, MITOCHONDRIAL"/>
    <property type="match status" value="1"/>
</dbReference>
<protein>
    <submittedName>
        <fullName evidence="1">TIGR00266 family protein</fullName>
    </submittedName>
</protein>
<dbReference type="Proteomes" id="UP000266313">
    <property type="component" value="Chromosome"/>
</dbReference>
<dbReference type="RefSeq" id="WP_119630870.1">
    <property type="nucleotide sequence ID" value="NZ_AP017928.1"/>
</dbReference>
<keyword evidence="2" id="KW-1185">Reference proteome</keyword>
<dbReference type="NCBIfam" id="TIGR00266">
    <property type="entry name" value="TIGR00266 family protein"/>
    <property type="match status" value="1"/>
</dbReference>
<dbReference type="InterPro" id="IPR036983">
    <property type="entry name" value="AIM24_sf"/>
</dbReference>
<dbReference type="KEGG" id="mmai:sS8_3630"/>
<dbReference type="Gene3D" id="3.60.160.10">
    <property type="entry name" value="Mitochondrial biogenesis AIM24"/>
    <property type="match status" value="1"/>
</dbReference>
<dbReference type="InterPro" id="IPR016031">
    <property type="entry name" value="Trp_RNA-bd_attenuator-like_dom"/>
</dbReference>
<evidence type="ECO:0000313" key="1">
    <source>
        <dbReference type="EMBL" id="BBA35567.1"/>
    </source>
</evidence>
<proteinExistence type="predicted"/>
<dbReference type="SUPFAM" id="SSF51219">
    <property type="entry name" value="TRAP-like"/>
    <property type="match status" value="1"/>
</dbReference>
<dbReference type="InterPro" id="IPR002838">
    <property type="entry name" value="AIM24"/>
</dbReference>
<gene>
    <name evidence="1" type="ORF">sS8_3630</name>
</gene>
<reference evidence="1 2" key="1">
    <citation type="submission" date="2016-12" db="EMBL/GenBank/DDBJ databases">
        <title>Genome sequencing of Methylocaldum marinum.</title>
        <authorList>
            <person name="Takeuchi M."/>
            <person name="Kamagata Y."/>
            <person name="Hiraoka S."/>
            <person name="Oshima K."/>
            <person name="Hattori M."/>
            <person name="Iwasaki W."/>
        </authorList>
    </citation>
    <scope>NUCLEOTIDE SEQUENCE [LARGE SCALE GENOMIC DNA]</scope>
    <source>
        <strain evidence="1 2">S8</strain>
    </source>
</reference>
<accession>A0A250KVD1</accession>
<dbReference type="EMBL" id="AP017928">
    <property type="protein sequence ID" value="BBA35567.1"/>
    <property type="molecule type" value="Genomic_DNA"/>
</dbReference>
<dbReference type="OrthoDB" id="9779518at2"/>
<sequence length="232" mass="24366">MPHFTVTGDVDPFLHVSLEKGEKIFCESDAMVMMEDTLRIKGQMRGGLGQALLRRFANDESIFQQEIEAVDGDGDCLLSPALPGGIELLDVSAGAAYTLADGAFVAAESTVDIRSRLNNLGGALFGGTGGFVVMEARGQGKIAVSGFGSIFKLDVEPGKDVVIDNNHAVAWSSTLQYEVGVARSGGGLFGSLVNSMTSGEGLVLKFRGQGSVVVCSRNRELFVGQARRTGSA</sequence>
<name>A0A250KVD1_9GAMM</name>
<evidence type="ECO:0000313" key="2">
    <source>
        <dbReference type="Proteomes" id="UP000266313"/>
    </source>
</evidence>
<dbReference type="AlphaFoldDB" id="A0A250KVD1"/>